<organism evidence="2">
    <name type="scientific">uncultured Desulfobacteraceae bacterium</name>
    <dbReference type="NCBI Taxonomy" id="218296"/>
    <lineage>
        <taxon>Bacteria</taxon>
        <taxon>Pseudomonadati</taxon>
        <taxon>Thermodesulfobacteriota</taxon>
        <taxon>Desulfobacteria</taxon>
        <taxon>Desulfobacterales</taxon>
        <taxon>Desulfobacteraceae</taxon>
        <taxon>environmental samples</taxon>
    </lineage>
</organism>
<dbReference type="GO" id="GO:0016787">
    <property type="term" value="F:hydrolase activity"/>
    <property type="evidence" value="ECO:0007669"/>
    <property type="project" value="InterPro"/>
</dbReference>
<dbReference type="InterPro" id="IPR006935">
    <property type="entry name" value="Helicase/UvrB_N"/>
</dbReference>
<dbReference type="AlphaFoldDB" id="A0A484HLY7"/>
<keyword evidence="2" id="KW-0540">Nuclease</keyword>
<name>A0A484HLY7_9BACT</name>
<dbReference type="GO" id="GO:0005829">
    <property type="term" value="C:cytosol"/>
    <property type="evidence" value="ECO:0007669"/>
    <property type="project" value="TreeGrafter"/>
</dbReference>
<dbReference type="PROSITE" id="PS51192">
    <property type="entry name" value="HELICASE_ATP_BIND_1"/>
    <property type="match status" value="1"/>
</dbReference>
<dbReference type="PANTHER" id="PTHR47396">
    <property type="entry name" value="TYPE I RESTRICTION ENZYME ECOKI R PROTEIN"/>
    <property type="match status" value="1"/>
</dbReference>
<keyword evidence="2" id="KW-0255">Endonuclease</keyword>
<dbReference type="SUPFAM" id="SSF52540">
    <property type="entry name" value="P-loop containing nucleoside triphosphate hydrolases"/>
    <property type="match status" value="2"/>
</dbReference>
<dbReference type="GO" id="GO:0003677">
    <property type="term" value="F:DNA binding"/>
    <property type="evidence" value="ECO:0007669"/>
    <property type="project" value="InterPro"/>
</dbReference>
<gene>
    <name evidence="2" type="ORF">EPICR_70082</name>
</gene>
<dbReference type="InterPro" id="IPR014001">
    <property type="entry name" value="Helicase_ATP-bd"/>
</dbReference>
<keyword evidence="2" id="KW-0378">Hydrolase</keyword>
<dbReference type="PANTHER" id="PTHR47396:SF1">
    <property type="entry name" value="ATP-DEPENDENT HELICASE IRC3-RELATED"/>
    <property type="match status" value="1"/>
</dbReference>
<reference evidence="2" key="1">
    <citation type="submission" date="2019-01" db="EMBL/GenBank/DDBJ databases">
        <authorList>
            <consortium name="Genoscope - CEA"/>
            <person name="William W."/>
        </authorList>
    </citation>
    <scope>NUCLEOTIDE SEQUENCE</scope>
    <source>
        <strain evidence="2">CR-1</strain>
    </source>
</reference>
<dbReference type="Gene3D" id="3.90.1570.30">
    <property type="match status" value="1"/>
</dbReference>
<dbReference type="EMBL" id="CAACVI010000050">
    <property type="protein sequence ID" value="VEN75240.1"/>
    <property type="molecule type" value="Genomic_DNA"/>
</dbReference>
<dbReference type="InterPro" id="IPR050742">
    <property type="entry name" value="Helicase_Restrict-Modif_Enz"/>
</dbReference>
<proteinExistence type="predicted"/>
<dbReference type="Gene3D" id="3.40.50.300">
    <property type="entry name" value="P-loop containing nucleotide triphosphate hydrolases"/>
    <property type="match status" value="2"/>
</dbReference>
<sequence length="837" mass="97628">MRAKEAKARVKINKLLEKAGWRFFDDSNGPASIQLEPNIKIRETAIDALGKNFESVKNGFVDFLLLDEKGFPLVVLEAKREEKNPLDGKEQARKYAKSLNARFVILSNGNLHYFWDLERGNPEIITELPTRESLTHRQTFTPDNQRLADEIVSEDYIAVTQKPGFRDDPKYRNEETRSQYIFDEGLRILRHYQIKAIHALQARAKQNTDRFLFEMATGTGKTLVSAAVIKLFLRTGNAKRVLFLVDRLELEDQAHKSFVRYLKNDYTSVIYKKNRDDWKKAEIVISTVQSLSSQSKYKTLFSPTDFDLLVSDESHRSIGGNSRAVFEYFIGFKLGLTATPKNYLKNIDPEELSEKDPRAWERRQLLDTYKTFGCESGEPTFRYSLLSGVRDGYLVNPVVADARTDITARLLSDKGYAVVMRDENGLQTEDTFFGRDFEKKFYSKKTNAVFCQTFLQNALKDPLTGEIGKSIIFCVSQNHAARVTKTLNELAFQLWPDKYQSDFAVQVTSRIPDAQRFAINFSNNNLNGPTRFLDHYKSGKTRVCVTVGMMTTGYDCQDILNLALMRPVFSPTDFIQIKGRGTRKFNFAYTDEHGAFHKREKTRFKFFDFFANCEYFEEKFNYDERLELPSISDSPISEYGHEARHDETTVFDPDKIQTIKETLIGSEGMRIDREFFKKAQETIQQDEEIRNAVEKEQWDNAIGILKDKYEDKPELYLNLEKIRKNENLDRRLTWREFLERVFGFIPDFMTKDEKLEEECGKFISIHKPDGRYVPYIKNYLKAYVADEEFRRIINDKRYGELDFYPAFAKDEFRALDQWRDIVPKYARDYIPFNAYTV</sequence>
<dbReference type="GO" id="GO:0005524">
    <property type="term" value="F:ATP binding"/>
    <property type="evidence" value="ECO:0007669"/>
    <property type="project" value="InterPro"/>
</dbReference>
<dbReference type="GO" id="GO:0004519">
    <property type="term" value="F:endonuclease activity"/>
    <property type="evidence" value="ECO:0007669"/>
    <property type="project" value="UniProtKB-KW"/>
</dbReference>
<feature type="domain" description="Helicase ATP-binding" evidence="1">
    <location>
        <begin position="202"/>
        <end position="358"/>
    </location>
</feature>
<protein>
    <submittedName>
        <fullName evidence="2">Restriction endonuclease subunit R</fullName>
    </submittedName>
</protein>
<dbReference type="InterPro" id="IPR027417">
    <property type="entry name" value="P-loop_NTPase"/>
</dbReference>
<dbReference type="InterPro" id="IPR029464">
    <property type="entry name" value="HSDR_N"/>
</dbReference>
<accession>A0A484HLY7</accession>
<dbReference type="SMART" id="SM00487">
    <property type="entry name" value="DEXDc"/>
    <property type="match status" value="1"/>
</dbReference>
<evidence type="ECO:0000259" key="1">
    <source>
        <dbReference type="PROSITE" id="PS51192"/>
    </source>
</evidence>
<dbReference type="CDD" id="cd18032">
    <property type="entry name" value="DEXHc_RE_I_III_res"/>
    <property type="match status" value="1"/>
</dbReference>
<evidence type="ECO:0000313" key="2">
    <source>
        <dbReference type="EMBL" id="VEN75240.1"/>
    </source>
</evidence>
<dbReference type="Pfam" id="PF04851">
    <property type="entry name" value="ResIII"/>
    <property type="match status" value="1"/>
</dbReference>
<dbReference type="Pfam" id="PF13588">
    <property type="entry name" value="HSDR_N_2"/>
    <property type="match status" value="1"/>
</dbReference>